<dbReference type="Proteomes" id="UP000006431">
    <property type="component" value="Unassembled WGS sequence"/>
</dbReference>
<sequence length="44" mass="5306">MQHIYLSETIIDEALKNNQITQREAKKLKKKIDCQLFIFKTINR</sequence>
<name>B6BHI9_SULGG</name>
<evidence type="ECO:0000313" key="1">
    <source>
        <dbReference type="EMBL" id="EHP29986.1"/>
    </source>
</evidence>
<protein>
    <submittedName>
        <fullName evidence="1">Uncharacterized protein</fullName>
    </submittedName>
</protein>
<evidence type="ECO:0000313" key="2">
    <source>
        <dbReference type="Proteomes" id="UP000006431"/>
    </source>
</evidence>
<reference evidence="1 2" key="1">
    <citation type="journal article" date="2012" name="Proc. Natl. Acad. Sci. U.S.A.">
        <title>Genome and physiology of a model Epsilonproteobacterium responsible for sulfide detoxification in marine oxygen depletion zones.</title>
        <authorList>
            <person name="Grote J."/>
            <person name="Schott T."/>
            <person name="Bruckner C.G."/>
            <person name="Glockner F.O."/>
            <person name="Jost G."/>
            <person name="Teeling H."/>
            <person name="Labrenz M."/>
            <person name="Jurgens K."/>
        </authorList>
    </citation>
    <scope>NUCLEOTIDE SEQUENCE [LARGE SCALE GENOMIC DNA]</scope>
    <source>
        <strain evidence="1 2">GD1</strain>
    </source>
</reference>
<accession>B6BHI9</accession>
<dbReference type="EMBL" id="AFRZ01000001">
    <property type="protein sequence ID" value="EHP29986.1"/>
    <property type="molecule type" value="Genomic_DNA"/>
</dbReference>
<dbReference type="AlphaFoldDB" id="B6BHI9"/>
<keyword evidence="2" id="KW-1185">Reference proteome</keyword>
<organism evidence="1 2">
    <name type="scientific">Sulfurimonas gotlandica (strain DSM 19862 / JCM 16533 / GD1)</name>
    <dbReference type="NCBI Taxonomy" id="929558"/>
    <lineage>
        <taxon>Bacteria</taxon>
        <taxon>Pseudomonadati</taxon>
        <taxon>Campylobacterota</taxon>
        <taxon>Epsilonproteobacteria</taxon>
        <taxon>Campylobacterales</taxon>
        <taxon>Sulfurimonadaceae</taxon>
        <taxon>Sulfurimonas</taxon>
    </lineage>
</organism>
<proteinExistence type="predicted"/>
<gene>
    <name evidence="1" type="ORF">SMGD1_1462</name>
</gene>
<comment type="caution">
    <text evidence="1">The sequence shown here is derived from an EMBL/GenBank/DDBJ whole genome shotgun (WGS) entry which is preliminary data.</text>
</comment>
<dbReference type="HOGENOM" id="CLU_3222966_0_0_7"/>
<accession>H1FT67</accession>
<dbReference type="PATRIC" id="fig|929558.5.peg.1453"/>